<dbReference type="Pfam" id="PF03448">
    <property type="entry name" value="MgtE_N"/>
    <property type="match status" value="1"/>
</dbReference>
<feature type="transmembrane region" description="Helical" evidence="9">
    <location>
        <begin position="355"/>
        <end position="373"/>
    </location>
</feature>
<dbReference type="GO" id="GO:0046872">
    <property type="term" value="F:metal ion binding"/>
    <property type="evidence" value="ECO:0007669"/>
    <property type="project" value="UniProtKB-KW"/>
</dbReference>
<comment type="function">
    <text evidence="9">Acts as a magnesium transporter.</text>
</comment>
<gene>
    <name evidence="11" type="primary">mgtE</name>
    <name evidence="11" type="ORF">DW687_07905</name>
</gene>
<dbReference type="SMART" id="SM00116">
    <property type="entry name" value="CBS"/>
    <property type="match status" value="2"/>
</dbReference>
<keyword evidence="7 9" id="KW-0472">Membrane</keyword>
<evidence type="ECO:0000256" key="5">
    <source>
        <dbReference type="ARBA" id="ARBA00022842"/>
    </source>
</evidence>
<dbReference type="Pfam" id="PF00571">
    <property type="entry name" value="CBS"/>
    <property type="match status" value="2"/>
</dbReference>
<evidence type="ECO:0000256" key="6">
    <source>
        <dbReference type="ARBA" id="ARBA00022989"/>
    </source>
</evidence>
<evidence type="ECO:0000256" key="7">
    <source>
        <dbReference type="ARBA" id="ARBA00023136"/>
    </source>
</evidence>
<evidence type="ECO:0000256" key="8">
    <source>
        <dbReference type="PROSITE-ProRule" id="PRU00703"/>
    </source>
</evidence>
<dbReference type="SMART" id="SM00924">
    <property type="entry name" value="MgtE_N"/>
    <property type="match status" value="1"/>
</dbReference>
<comment type="subunit">
    <text evidence="9">Homodimer.</text>
</comment>
<organism evidence="11 12">
    <name type="scientific">Anaerofustis stercorihominis</name>
    <dbReference type="NCBI Taxonomy" id="214853"/>
    <lineage>
        <taxon>Bacteria</taxon>
        <taxon>Bacillati</taxon>
        <taxon>Bacillota</taxon>
        <taxon>Clostridia</taxon>
        <taxon>Eubacteriales</taxon>
        <taxon>Eubacteriaceae</taxon>
        <taxon>Anaerofustis</taxon>
    </lineage>
</organism>
<dbReference type="SUPFAM" id="SSF158791">
    <property type="entry name" value="MgtE N-terminal domain-like"/>
    <property type="match status" value="1"/>
</dbReference>
<dbReference type="Gene3D" id="3.10.580.10">
    <property type="entry name" value="CBS-domain"/>
    <property type="match status" value="1"/>
</dbReference>
<reference evidence="11 12" key="1">
    <citation type="submission" date="2018-08" db="EMBL/GenBank/DDBJ databases">
        <title>A genome reference for cultivated species of the human gut microbiota.</title>
        <authorList>
            <person name="Zou Y."/>
            <person name="Xue W."/>
            <person name="Luo G."/>
        </authorList>
    </citation>
    <scope>NUCLEOTIDE SEQUENCE [LARGE SCALE GENOMIC DNA]</scope>
    <source>
        <strain evidence="11 12">AM25-6</strain>
    </source>
</reference>
<dbReference type="PANTHER" id="PTHR43773">
    <property type="entry name" value="MAGNESIUM TRANSPORTER MGTE"/>
    <property type="match status" value="1"/>
</dbReference>
<dbReference type="PANTHER" id="PTHR43773:SF1">
    <property type="entry name" value="MAGNESIUM TRANSPORTER MGTE"/>
    <property type="match status" value="1"/>
</dbReference>
<dbReference type="Pfam" id="PF01769">
    <property type="entry name" value="MgtE"/>
    <property type="match status" value="1"/>
</dbReference>
<comment type="subcellular location">
    <subcellularLocation>
        <location evidence="9">Cell membrane</location>
        <topology evidence="9">Multi-pass membrane protein</topology>
    </subcellularLocation>
    <subcellularLocation>
        <location evidence="1">Membrane</location>
        <topology evidence="1">Multi-pass membrane protein</topology>
    </subcellularLocation>
</comment>
<feature type="transmembrane region" description="Helical" evidence="9">
    <location>
        <begin position="414"/>
        <end position="434"/>
    </location>
</feature>
<comment type="similarity">
    <text evidence="2 9">Belongs to the SLC41A transporter family.</text>
</comment>
<dbReference type="GO" id="GO:0015095">
    <property type="term" value="F:magnesium ion transmembrane transporter activity"/>
    <property type="evidence" value="ECO:0007669"/>
    <property type="project" value="UniProtKB-UniRule"/>
</dbReference>
<dbReference type="Gene3D" id="1.10.357.20">
    <property type="entry name" value="SLC41 divalent cation transporters, integral membrane domain"/>
    <property type="match status" value="1"/>
</dbReference>
<evidence type="ECO:0000256" key="2">
    <source>
        <dbReference type="ARBA" id="ARBA00009749"/>
    </source>
</evidence>
<protein>
    <recommendedName>
        <fullName evidence="9">Magnesium transporter MgtE</fullName>
    </recommendedName>
</protein>
<dbReference type="EMBL" id="QUSM01000004">
    <property type="protein sequence ID" value="RGD73699.1"/>
    <property type="molecule type" value="Genomic_DNA"/>
</dbReference>
<feature type="domain" description="CBS" evidence="10">
    <location>
        <begin position="195"/>
        <end position="251"/>
    </location>
</feature>
<dbReference type="GO" id="GO:0005886">
    <property type="term" value="C:plasma membrane"/>
    <property type="evidence" value="ECO:0007669"/>
    <property type="project" value="UniProtKB-SubCell"/>
</dbReference>
<keyword evidence="9" id="KW-0479">Metal-binding</keyword>
<dbReference type="InterPro" id="IPR006669">
    <property type="entry name" value="MgtE_transporter"/>
</dbReference>
<dbReference type="InterPro" id="IPR038076">
    <property type="entry name" value="MgtE_N_sf"/>
</dbReference>
<dbReference type="InterPro" id="IPR036739">
    <property type="entry name" value="SLC41_membr_dom_sf"/>
</dbReference>
<keyword evidence="9" id="KW-1003">Cell membrane</keyword>
<comment type="caution">
    <text evidence="11">The sequence shown here is derived from an EMBL/GenBank/DDBJ whole genome shotgun (WGS) entry which is preliminary data.</text>
</comment>
<dbReference type="AlphaFoldDB" id="A0A3E3DXK5"/>
<dbReference type="InterPro" id="IPR006667">
    <property type="entry name" value="SLC41_membr_dom"/>
</dbReference>
<evidence type="ECO:0000256" key="9">
    <source>
        <dbReference type="RuleBase" id="RU362011"/>
    </source>
</evidence>
<dbReference type="SUPFAM" id="SSF161093">
    <property type="entry name" value="MgtE membrane domain-like"/>
    <property type="match status" value="1"/>
</dbReference>
<dbReference type="InterPro" id="IPR006668">
    <property type="entry name" value="Mg_transptr_MgtE_intracell_dom"/>
</dbReference>
<dbReference type="Proteomes" id="UP000261212">
    <property type="component" value="Unassembled WGS sequence"/>
</dbReference>
<evidence type="ECO:0000256" key="3">
    <source>
        <dbReference type="ARBA" id="ARBA00022448"/>
    </source>
</evidence>
<dbReference type="RefSeq" id="WP_117532343.1">
    <property type="nucleotide sequence ID" value="NZ_QUSM01000004.1"/>
</dbReference>
<keyword evidence="8" id="KW-0129">CBS domain</keyword>
<name>A0A3E3DXK5_9FIRM</name>
<feature type="transmembrane region" description="Helical" evidence="9">
    <location>
        <begin position="302"/>
        <end position="323"/>
    </location>
</feature>
<dbReference type="NCBIfam" id="TIGR00400">
    <property type="entry name" value="mgtE"/>
    <property type="match status" value="1"/>
</dbReference>
<keyword evidence="3 9" id="KW-0813">Transport</keyword>
<sequence>MEEKILRLLNERRFYELKKFLETLNPNDIAPLFDEIPMEDVLIIFRLLPKETAAETFVEIDNDNQEYLIRAFSDEELKEVLDLLFVDDTADLVEEMPANVAKRVLKHTDVKTRKLINEILKYPEDSAGSIMTTEFVSLRKDMTVLEALNKIKATGVDKETIYTCYVTDKTKKLIGLVSTKDILLSDMDEMIEDIMETNFIYTHTLADREDVVKMFDKYDLLAVPVVDKEDRLIGIITVDDAIDVIREENTEDFEKMAAMMPSDESYFKTSPFTHAKNRIMWLLFLMLSATMTQAVITHYEAAFATVPLLVAFIPMITGTGGNCGSQSSTMIIRGLALDEIEPKDIFKAMLKEGEIGLLVGVSLAIVNGIRIIIFYHDTILALVLGITLIATIIMAKLMGCILPIAAKKLKLDPAIMAAPLITTLVDTCSILVYFNVALKIMNL</sequence>
<evidence type="ECO:0000259" key="10">
    <source>
        <dbReference type="PROSITE" id="PS51371"/>
    </source>
</evidence>
<proteinExistence type="inferred from homology"/>
<keyword evidence="4 9" id="KW-0812">Transmembrane</keyword>
<feature type="domain" description="CBS" evidence="10">
    <location>
        <begin position="131"/>
        <end position="194"/>
    </location>
</feature>
<evidence type="ECO:0000256" key="4">
    <source>
        <dbReference type="ARBA" id="ARBA00022692"/>
    </source>
</evidence>
<dbReference type="Gene3D" id="1.25.60.10">
    <property type="entry name" value="MgtE N-terminal domain-like"/>
    <property type="match status" value="1"/>
</dbReference>
<dbReference type="SUPFAM" id="SSF54631">
    <property type="entry name" value="CBS-domain pair"/>
    <property type="match status" value="1"/>
</dbReference>
<feature type="transmembrane region" description="Helical" evidence="9">
    <location>
        <begin position="379"/>
        <end position="402"/>
    </location>
</feature>
<feature type="transmembrane region" description="Helical" evidence="9">
    <location>
        <begin position="279"/>
        <end position="296"/>
    </location>
</feature>
<dbReference type="PROSITE" id="PS51371">
    <property type="entry name" value="CBS"/>
    <property type="match status" value="2"/>
</dbReference>
<keyword evidence="5 9" id="KW-0460">Magnesium</keyword>
<accession>A0A3E3DXK5</accession>
<dbReference type="InterPro" id="IPR046342">
    <property type="entry name" value="CBS_dom_sf"/>
</dbReference>
<evidence type="ECO:0000256" key="1">
    <source>
        <dbReference type="ARBA" id="ARBA00004141"/>
    </source>
</evidence>
<keyword evidence="6 9" id="KW-1133">Transmembrane helix</keyword>
<dbReference type="InterPro" id="IPR000644">
    <property type="entry name" value="CBS_dom"/>
</dbReference>
<evidence type="ECO:0000313" key="12">
    <source>
        <dbReference type="Proteomes" id="UP000261212"/>
    </source>
</evidence>
<dbReference type="CDD" id="cd04606">
    <property type="entry name" value="CBS_pair_Mg_transporter"/>
    <property type="match status" value="1"/>
</dbReference>
<evidence type="ECO:0000313" key="11">
    <source>
        <dbReference type="EMBL" id="RGD73699.1"/>
    </source>
</evidence>